<keyword evidence="1" id="KW-0812">Transmembrane</keyword>
<dbReference type="PANTHER" id="PTHR11439:SF470">
    <property type="entry name" value="CYSTEINE-RICH RLK (RECEPTOR-LIKE PROTEIN KINASE) 8"/>
    <property type="match status" value="1"/>
</dbReference>
<protein>
    <recommendedName>
        <fullName evidence="4">Copia protein</fullName>
    </recommendedName>
</protein>
<dbReference type="PANTHER" id="PTHR11439">
    <property type="entry name" value="GAG-POL-RELATED RETROTRANSPOSON"/>
    <property type="match status" value="1"/>
</dbReference>
<dbReference type="OrthoDB" id="418237at2759"/>
<dbReference type="Proteomes" id="UP001165190">
    <property type="component" value="Unassembled WGS sequence"/>
</dbReference>
<reference evidence="2" key="1">
    <citation type="submission" date="2023-05" db="EMBL/GenBank/DDBJ databases">
        <title>Genome and transcriptome analyses reveal genes involved in the formation of fine ridges on petal epidermal cells in Hibiscus trionum.</title>
        <authorList>
            <person name="Koshimizu S."/>
            <person name="Masuda S."/>
            <person name="Ishii T."/>
            <person name="Shirasu K."/>
            <person name="Hoshino A."/>
            <person name="Arita M."/>
        </authorList>
    </citation>
    <scope>NUCLEOTIDE SEQUENCE</scope>
    <source>
        <strain evidence="2">Hamamatsu line</strain>
    </source>
</reference>
<evidence type="ECO:0000313" key="2">
    <source>
        <dbReference type="EMBL" id="GMJ09011.1"/>
    </source>
</evidence>
<proteinExistence type="predicted"/>
<keyword evidence="1" id="KW-0472">Membrane</keyword>
<feature type="transmembrane region" description="Helical" evidence="1">
    <location>
        <begin position="7"/>
        <end position="28"/>
    </location>
</feature>
<accession>A0A9W7MTT0</accession>
<evidence type="ECO:0008006" key="4">
    <source>
        <dbReference type="Google" id="ProtNLM"/>
    </source>
</evidence>
<organism evidence="2 3">
    <name type="scientific">Hibiscus trionum</name>
    <name type="common">Flower of an hour</name>
    <dbReference type="NCBI Taxonomy" id="183268"/>
    <lineage>
        <taxon>Eukaryota</taxon>
        <taxon>Viridiplantae</taxon>
        <taxon>Streptophyta</taxon>
        <taxon>Embryophyta</taxon>
        <taxon>Tracheophyta</taxon>
        <taxon>Spermatophyta</taxon>
        <taxon>Magnoliopsida</taxon>
        <taxon>eudicotyledons</taxon>
        <taxon>Gunneridae</taxon>
        <taxon>Pentapetalae</taxon>
        <taxon>rosids</taxon>
        <taxon>malvids</taxon>
        <taxon>Malvales</taxon>
        <taxon>Malvaceae</taxon>
        <taxon>Malvoideae</taxon>
        <taxon>Hibiscus</taxon>
    </lineage>
</organism>
<gene>
    <name evidence="2" type="ORF">HRI_004570300</name>
</gene>
<dbReference type="CDD" id="cd09272">
    <property type="entry name" value="RNase_HI_RT_Ty1"/>
    <property type="match status" value="1"/>
</dbReference>
<keyword evidence="3" id="KW-1185">Reference proteome</keyword>
<sequence length="107" mass="12366">MAVATCELVWIAFILSSFQILVHIASLYCDNQSAMHLAMNQVFHERTKHIEVDSHFVRDKIHDGFLTLFHVRSNNQLADIFKKTLHSPNFNFFVIKMGLLNIHKSPS</sequence>
<name>A0A9W7MTT0_HIBTR</name>
<comment type="caution">
    <text evidence="2">The sequence shown here is derived from an EMBL/GenBank/DDBJ whole genome shotgun (WGS) entry which is preliminary data.</text>
</comment>
<dbReference type="AlphaFoldDB" id="A0A9W7MTT0"/>
<dbReference type="EMBL" id="BSYR01000054">
    <property type="protein sequence ID" value="GMJ09011.1"/>
    <property type="molecule type" value="Genomic_DNA"/>
</dbReference>
<keyword evidence="1" id="KW-1133">Transmembrane helix</keyword>
<evidence type="ECO:0000313" key="3">
    <source>
        <dbReference type="Proteomes" id="UP001165190"/>
    </source>
</evidence>
<evidence type="ECO:0000256" key="1">
    <source>
        <dbReference type="SAM" id="Phobius"/>
    </source>
</evidence>